<dbReference type="GeneID" id="24620957"/>
<reference evidence="2" key="1">
    <citation type="submission" date="2014-04" db="EMBL/GenBank/DDBJ databases">
        <title>Complete genome sequence of Escherichia coli phage ECBP5.</title>
        <authorList>
            <person name="Lee J.S."/>
            <person name="Jang H.B."/>
            <person name="Kim K.S."/>
            <person name="Kim T.H."/>
            <person name="Park S.B."/>
            <person name="Nho S.W."/>
            <person name="Yu J.E."/>
            <person name="Yu J.E."/>
            <person name="Im S.P."/>
            <person name="Kim S.W."/>
            <person name="Jung T.S."/>
        </authorList>
    </citation>
    <scope>NUCLEOTIDE SEQUENCE [LARGE SCALE GENOMIC DNA]</scope>
</reference>
<dbReference type="Proteomes" id="UP000033808">
    <property type="component" value="Segment"/>
</dbReference>
<dbReference type="RefSeq" id="YP_009146425.1">
    <property type="nucleotide sequence ID" value="NC_027330.1"/>
</dbReference>
<accession>A0A0F6N5U5</accession>
<proteinExistence type="predicted"/>
<sequence length="49" mass="4978">MGKIFKNKKVVAAAVTLVLVILGTALGTDLGADTANSVTDLICTIVSCQ</sequence>
<dbReference type="EMBL" id="KJ749827">
    <property type="protein sequence ID" value="AID17708.1"/>
    <property type="molecule type" value="Genomic_DNA"/>
</dbReference>
<dbReference type="KEGG" id="vg:24620957"/>
<evidence type="ECO:0000313" key="2">
    <source>
        <dbReference type="Proteomes" id="UP000033808"/>
    </source>
</evidence>
<name>A0A0F6N5U5_9CAUD</name>
<keyword evidence="2" id="KW-1185">Reference proteome</keyword>
<evidence type="ECO:0000313" key="1">
    <source>
        <dbReference type="EMBL" id="AID17708.1"/>
    </source>
</evidence>
<gene>
    <name evidence="1" type="ORF">ECBP5_0054</name>
</gene>
<protein>
    <submittedName>
        <fullName evidence="1">Uncharacterized protein</fullName>
    </submittedName>
</protein>
<organism evidence="1 2">
    <name type="scientific">Escherichia phage ECBP5</name>
    <dbReference type="NCBI Taxonomy" id="1498172"/>
    <lineage>
        <taxon>Viruses</taxon>
        <taxon>Duplodnaviria</taxon>
        <taxon>Heunggongvirae</taxon>
        <taxon>Uroviricota</taxon>
        <taxon>Caudoviricetes</taxon>
        <taxon>Autographivirales</taxon>
        <taxon>Gajwadongvirus</taxon>
        <taxon>Gajwadongvirus ECBP5</taxon>
    </lineage>
</organism>
<reference evidence="1 2" key="2">
    <citation type="journal article" date="2015" name="PLoS ONE">
        <title>Complete Genomic and Lysis-Cassette Characterization of the Novel Phage, KBNP1315, which Infects Avian Pathogenic Escherichia coli (APEC).</title>
        <authorList>
            <person name="Lee J.S."/>
            <person name="Jang H.B."/>
            <person name="Kim K.S."/>
            <person name="Kim T.H."/>
            <person name="Im S.P."/>
            <person name="Kim S.W."/>
            <person name="Lazarte J.M."/>
            <person name="Kim J.S."/>
            <person name="Jung T.S."/>
        </authorList>
    </citation>
    <scope>NUCLEOTIDE SEQUENCE [LARGE SCALE GENOMIC DNA]</scope>
</reference>